<dbReference type="GO" id="GO:0030527">
    <property type="term" value="F:structural constituent of chromatin"/>
    <property type="evidence" value="ECO:0007669"/>
    <property type="project" value="InterPro"/>
</dbReference>
<dbReference type="SUPFAM" id="SSF47729">
    <property type="entry name" value="IHF-like DNA-binding proteins"/>
    <property type="match status" value="1"/>
</dbReference>
<evidence type="ECO:0000256" key="2">
    <source>
        <dbReference type="ARBA" id="ARBA00023125"/>
    </source>
</evidence>
<dbReference type="Pfam" id="PF00216">
    <property type="entry name" value="Bac_DNA_binding"/>
    <property type="match status" value="1"/>
</dbReference>
<dbReference type="GO" id="GO:0003677">
    <property type="term" value="F:DNA binding"/>
    <property type="evidence" value="ECO:0007669"/>
    <property type="project" value="UniProtKB-KW"/>
</dbReference>
<evidence type="ECO:0008006" key="5">
    <source>
        <dbReference type="Google" id="ProtNLM"/>
    </source>
</evidence>
<dbReference type="InterPro" id="IPR010992">
    <property type="entry name" value="IHF-like_DNA-bd_dom_sf"/>
</dbReference>
<comment type="caution">
    <text evidence="3">The sequence shown here is derived from an EMBL/GenBank/DDBJ whole genome shotgun (WGS) entry which is preliminary data.</text>
</comment>
<evidence type="ECO:0000256" key="1">
    <source>
        <dbReference type="ARBA" id="ARBA00010529"/>
    </source>
</evidence>
<sequence>MVAAPETPDEVTRKKDFIDSVVERSGLKKKDVKPAVEAALAQLAEELTEGHELVVPPLGKIKINRVKDTPNGKVVITRIRLTTPTITIDENSVDSPLAEPAE</sequence>
<protein>
    <recommendedName>
        <fullName evidence="5">DNA-binding protein</fullName>
    </recommendedName>
</protein>
<keyword evidence="4" id="KW-1185">Reference proteome</keyword>
<dbReference type="AlphaFoldDB" id="A0A251WUW7"/>
<name>A0A251WUW7_9RHOB</name>
<dbReference type="EMBL" id="MSPP01000007">
    <property type="protein sequence ID" value="OUD08247.1"/>
    <property type="molecule type" value="Genomic_DNA"/>
</dbReference>
<dbReference type="InterPro" id="IPR000119">
    <property type="entry name" value="Hist_DNA-bd"/>
</dbReference>
<accession>A0A251WUW7</accession>
<gene>
    <name evidence="3" type="ORF">BVC71_14830</name>
</gene>
<reference evidence="3 4" key="1">
    <citation type="submission" date="2016-12" db="EMBL/GenBank/DDBJ databases">
        <title>The draft genome sequence of HSLHS2.</title>
        <authorList>
            <person name="Hu D."/>
            <person name="Wang L."/>
            <person name="Shao Z."/>
        </authorList>
    </citation>
    <scope>NUCLEOTIDE SEQUENCE [LARGE SCALE GENOMIC DNA]</scope>
    <source>
        <strain evidence="3">MCCC 1A06712</strain>
    </source>
</reference>
<organism evidence="3 4">
    <name type="scientific">Marivivens niveibacter</name>
    <dbReference type="NCBI Taxonomy" id="1930667"/>
    <lineage>
        <taxon>Bacteria</taxon>
        <taxon>Pseudomonadati</taxon>
        <taxon>Pseudomonadota</taxon>
        <taxon>Alphaproteobacteria</taxon>
        <taxon>Rhodobacterales</taxon>
        <taxon>Paracoccaceae</taxon>
        <taxon>Marivivens group</taxon>
        <taxon>Marivivens</taxon>
    </lineage>
</organism>
<dbReference type="Proteomes" id="UP000194664">
    <property type="component" value="Unassembled WGS sequence"/>
</dbReference>
<proteinExistence type="inferred from homology"/>
<evidence type="ECO:0000313" key="4">
    <source>
        <dbReference type="Proteomes" id="UP000194664"/>
    </source>
</evidence>
<dbReference type="Gene3D" id="4.10.520.10">
    <property type="entry name" value="IHF-like DNA-binding proteins"/>
    <property type="match status" value="1"/>
</dbReference>
<comment type="similarity">
    <text evidence="1">Belongs to the bacterial histone-like protein family.</text>
</comment>
<evidence type="ECO:0000313" key="3">
    <source>
        <dbReference type="EMBL" id="OUD08247.1"/>
    </source>
</evidence>
<keyword evidence="2" id="KW-0238">DNA-binding</keyword>